<dbReference type="CDD" id="cd06225">
    <property type="entry name" value="HAMP"/>
    <property type="match status" value="1"/>
</dbReference>
<dbReference type="Pfam" id="PF00989">
    <property type="entry name" value="PAS"/>
    <property type="match status" value="1"/>
</dbReference>
<evidence type="ECO:0000313" key="6">
    <source>
        <dbReference type="EMBL" id="BAN34357.1"/>
    </source>
</evidence>
<dbReference type="InterPro" id="IPR003660">
    <property type="entry name" value="HAMP_dom"/>
</dbReference>
<feature type="transmembrane region" description="Helical" evidence="2">
    <location>
        <begin position="312"/>
        <end position="339"/>
    </location>
</feature>
<evidence type="ECO:0000256" key="2">
    <source>
        <dbReference type="SAM" id="Phobius"/>
    </source>
</evidence>
<dbReference type="NCBIfam" id="TIGR00229">
    <property type="entry name" value="sensory_box"/>
    <property type="match status" value="1"/>
</dbReference>
<sequence length="677" mass="75695">MNQLKFPHKLLLVGIIGLIPLVLLITLLIPRLNDRIATSELEIIGIRAIQPIKIFTSQAQAHRGLSQLSLSRDQAVQKRLADLESQAEEQIRKLDDYDRLYGTRLNTSHEWQEIKEKWRKLLTVTPTLTAEQDFRLHTEFIICLNTFLLNLADAAGLSLEDDLSIHYTTWVVVFHIPNLIENLGQARALAAHSAQKNTLSTEDRYRISALLGNIQKAEDTLLARMDKSFARLLLREQLKQPLQSATNASHAFVFEVENGLLLSDTIQANGEALFAAGTLAIDAAYRLCNVTLPHLEQMVQDRVNHLTAERRLIFIVTALTLALTAYLFLGFTSGLLGGISALKTAAKRVARGDFHTYASVSTRDELHDIASSFNDMADSLHSTVSQLRASEEKYRKIMEQAGDMILLADLRGKLIDANRMAEIQMGYSREELLQMNILDLVPDQEKPRAVAALARLAEEGSCEEEYLAQGKDGHTIPVHAKCTLIEHAGEKLALGIFRDISAAREFHQRIEFLATHDPLTSLPNRSLLYDRIQQALARSERDTEPFALMFIDLDNFKDINDTFGHDQGDQLLQQVAMRIQSCVRAADTAARLGGDEFTVLLSSTDRETAAVTAQRIVDELALPFMIEGQSRNAITASIGISLYPQDGEDRHSLMKYADEAMYRAKTGGNSYRFHANS</sequence>
<dbReference type="PROSITE" id="PS50885">
    <property type="entry name" value="HAMP"/>
    <property type="match status" value="1"/>
</dbReference>
<dbReference type="InterPro" id="IPR013767">
    <property type="entry name" value="PAS_fold"/>
</dbReference>
<dbReference type="InterPro" id="IPR043128">
    <property type="entry name" value="Rev_trsase/Diguanyl_cyclase"/>
</dbReference>
<dbReference type="InterPro" id="IPR052155">
    <property type="entry name" value="Biofilm_reg_signaling"/>
</dbReference>
<dbReference type="Proteomes" id="UP000015559">
    <property type="component" value="Chromosome"/>
</dbReference>
<keyword evidence="2" id="KW-0472">Membrane</keyword>
<dbReference type="CDD" id="cd00130">
    <property type="entry name" value="PAS"/>
    <property type="match status" value="1"/>
</dbReference>
<feature type="coiled-coil region" evidence="1">
    <location>
        <begin position="73"/>
        <end position="100"/>
    </location>
</feature>
<dbReference type="eggNOG" id="COG5002">
    <property type="taxonomic scope" value="Bacteria"/>
</dbReference>
<dbReference type="InterPro" id="IPR000014">
    <property type="entry name" value="PAS"/>
</dbReference>
<dbReference type="SMART" id="SM00304">
    <property type="entry name" value="HAMP"/>
    <property type="match status" value="1"/>
</dbReference>
<dbReference type="PANTHER" id="PTHR44757:SF2">
    <property type="entry name" value="BIOFILM ARCHITECTURE MAINTENANCE PROTEIN MBAA"/>
    <property type="match status" value="1"/>
</dbReference>
<dbReference type="PROSITE" id="PS50887">
    <property type="entry name" value="GGDEF"/>
    <property type="match status" value="1"/>
</dbReference>
<dbReference type="KEGG" id="sdr:SCD_n00509"/>
<organism evidence="6 7">
    <name type="scientific">Sulfuricella denitrificans (strain DSM 22764 / NBRC 105220 / skB26)</name>
    <dbReference type="NCBI Taxonomy" id="1163617"/>
    <lineage>
        <taxon>Bacteria</taxon>
        <taxon>Pseudomonadati</taxon>
        <taxon>Pseudomonadota</taxon>
        <taxon>Betaproteobacteria</taxon>
        <taxon>Nitrosomonadales</taxon>
        <taxon>Sulfuricellaceae</taxon>
        <taxon>Sulfuricella</taxon>
    </lineage>
</organism>
<feature type="transmembrane region" description="Helical" evidence="2">
    <location>
        <begin position="6"/>
        <end position="29"/>
    </location>
</feature>
<accession>S6B0Z0</accession>
<dbReference type="AlphaFoldDB" id="S6B0Z0"/>
<reference evidence="6 7" key="1">
    <citation type="journal article" date="2012" name="Appl. Environ. Microbiol.">
        <title>Draft genome sequence of a psychrotolerant sulfur-oxidizing bacterium, Sulfuricella denitrificans skB26, and proteomic insights into cold adaptation.</title>
        <authorList>
            <person name="Watanabe T."/>
            <person name="Kojima H."/>
            <person name="Fukui M."/>
        </authorList>
    </citation>
    <scope>NUCLEOTIDE SEQUENCE [LARGE SCALE GENOMIC DNA]</scope>
    <source>
        <strain evidence="7">skB26</strain>
    </source>
</reference>
<dbReference type="SMART" id="SM00091">
    <property type="entry name" value="PAS"/>
    <property type="match status" value="1"/>
</dbReference>
<dbReference type="GO" id="GO:0003824">
    <property type="term" value="F:catalytic activity"/>
    <property type="evidence" value="ECO:0007669"/>
    <property type="project" value="UniProtKB-ARBA"/>
</dbReference>
<name>S6B0Z0_SULDS</name>
<dbReference type="EMBL" id="AP013066">
    <property type="protein sequence ID" value="BAN34357.1"/>
    <property type="molecule type" value="Genomic_DNA"/>
</dbReference>
<evidence type="ECO:0000259" key="5">
    <source>
        <dbReference type="PROSITE" id="PS50887"/>
    </source>
</evidence>
<dbReference type="RefSeq" id="WP_009206696.1">
    <property type="nucleotide sequence ID" value="NC_022357.1"/>
</dbReference>
<dbReference type="STRING" id="1163617.SCD_n00509"/>
<dbReference type="InterPro" id="IPR000160">
    <property type="entry name" value="GGDEF_dom"/>
</dbReference>
<dbReference type="SUPFAM" id="SSF55785">
    <property type="entry name" value="PYP-like sensor domain (PAS domain)"/>
    <property type="match status" value="1"/>
</dbReference>
<dbReference type="eggNOG" id="COG2199">
    <property type="taxonomic scope" value="Bacteria"/>
</dbReference>
<dbReference type="Gene3D" id="6.10.340.10">
    <property type="match status" value="1"/>
</dbReference>
<dbReference type="Gene3D" id="3.30.450.20">
    <property type="entry name" value="PAS domain"/>
    <property type="match status" value="1"/>
</dbReference>
<dbReference type="Pfam" id="PF00990">
    <property type="entry name" value="GGDEF"/>
    <property type="match status" value="1"/>
</dbReference>
<dbReference type="Pfam" id="PF00672">
    <property type="entry name" value="HAMP"/>
    <property type="match status" value="1"/>
</dbReference>
<dbReference type="Gene3D" id="3.30.70.270">
    <property type="match status" value="1"/>
</dbReference>
<evidence type="ECO:0000259" key="4">
    <source>
        <dbReference type="PROSITE" id="PS50885"/>
    </source>
</evidence>
<dbReference type="NCBIfam" id="TIGR00254">
    <property type="entry name" value="GGDEF"/>
    <property type="match status" value="1"/>
</dbReference>
<dbReference type="InterPro" id="IPR035965">
    <property type="entry name" value="PAS-like_dom_sf"/>
</dbReference>
<evidence type="ECO:0008006" key="8">
    <source>
        <dbReference type="Google" id="ProtNLM"/>
    </source>
</evidence>
<dbReference type="PROSITE" id="PS50112">
    <property type="entry name" value="PAS"/>
    <property type="match status" value="1"/>
</dbReference>
<keyword evidence="1" id="KW-0175">Coiled coil</keyword>
<keyword evidence="2" id="KW-0812">Transmembrane</keyword>
<evidence type="ECO:0000256" key="1">
    <source>
        <dbReference type="SAM" id="Coils"/>
    </source>
</evidence>
<feature type="domain" description="PAS" evidence="3">
    <location>
        <begin position="390"/>
        <end position="460"/>
    </location>
</feature>
<dbReference type="InterPro" id="IPR029787">
    <property type="entry name" value="Nucleotide_cyclase"/>
</dbReference>
<dbReference type="HOGENOM" id="CLU_405925_0_0_4"/>
<proteinExistence type="predicted"/>
<dbReference type="CDD" id="cd01949">
    <property type="entry name" value="GGDEF"/>
    <property type="match status" value="1"/>
</dbReference>
<dbReference type="SUPFAM" id="SSF55073">
    <property type="entry name" value="Nucleotide cyclase"/>
    <property type="match status" value="1"/>
</dbReference>
<feature type="domain" description="GGDEF" evidence="5">
    <location>
        <begin position="544"/>
        <end position="676"/>
    </location>
</feature>
<gene>
    <name evidence="6" type="ORF">SCD_n00509</name>
</gene>
<keyword evidence="2" id="KW-1133">Transmembrane helix</keyword>
<dbReference type="SUPFAM" id="SSF158472">
    <property type="entry name" value="HAMP domain-like"/>
    <property type="match status" value="1"/>
</dbReference>
<dbReference type="SMART" id="SM00267">
    <property type="entry name" value="GGDEF"/>
    <property type="match status" value="1"/>
</dbReference>
<evidence type="ECO:0000313" key="7">
    <source>
        <dbReference type="Proteomes" id="UP000015559"/>
    </source>
</evidence>
<dbReference type="PANTHER" id="PTHR44757">
    <property type="entry name" value="DIGUANYLATE CYCLASE DGCP"/>
    <property type="match status" value="1"/>
</dbReference>
<protein>
    <recommendedName>
        <fullName evidence="8">Diguanylate cyclase</fullName>
    </recommendedName>
</protein>
<dbReference type="FunFam" id="3.30.70.270:FF:000001">
    <property type="entry name" value="Diguanylate cyclase domain protein"/>
    <property type="match status" value="1"/>
</dbReference>
<keyword evidence="7" id="KW-1185">Reference proteome</keyword>
<dbReference type="GO" id="GO:0007165">
    <property type="term" value="P:signal transduction"/>
    <property type="evidence" value="ECO:0007669"/>
    <property type="project" value="InterPro"/>
</dbReference>
<dbReference type="GO" id="GO:0016020">
    <property type="term" value="C:membrane"/>
    <property type="evidence" value="ECO:0007669"/>
    <property type="project" value="InterPro"/>
</dbReference>
<evidence type="ECO:0000259" key="3">
    <source>
        <dbReference type="PROSITE" id="PS50112"/>
    </source>
</evidence>
<feature type="domain" description="HAMP" evidence="4">
    <location>
        <begin position="333"/>
        <end position="385"/>
    </location>
</feature>